<dbReference type="Proteomes" id="UP000094389">
    <property type="component" value="Unassembled WGS sequence"/>
</dbReference>
<feature type="compositionally biased region" description="Low complexity" evidence="1">
    <location>
        <begin position="332"/>
        <end position="435"/>
    </location>
</feature>
<dbReference type="InterPro" id="IPR029033">
    <property type="entry name" value="His_PPase_superfam"/>
</dbReference>
<accession>A0A1E4RYM0</accession>
<feature type="chain" id="PRO_5009162558" description="GPI anchored protein" evidence="2">
    <location>
        <begin position="18"/>
        <end position="806"/>
    </location>
</feature>
<dbReference type="AlphaFoldDB" id="A0A1E4RYM0"/>
<protein>
    <recommendedName>
        <fullName evidence="5">GPI anchored protein</fullName>
    </recommendedName>
</protein>
<keyword evidence="2" id="KW-0732">Signal</keyword>
<dbReference type="PANTHER" id="PTHR48100:SF1">
    <property type="entry name" value="HISTIDINE PHOSPHATASE FAMILY PROTEIN-RELATED"/>
    <property type="match status" value="1"/>
</dbReference>
<sequence>MLLKSLAVCFLGTIVSADWTFSPVDYFQQNADSSLVTTDLDNFGLDSSYTWDSLLAELEEKSVDGTYYKLLFIQRHGEAWHNVVKDSVSDDEWDQIGIYNTYGNITLFDDDLTPTGVSQIESLSQKWQALIANGAPYPESHYTSPLQRTLHTHELTWGAGQTAEVVENLRERYGVYTPYERHSKSWIASNYPIVTFEHGFTEADELWQADVREKKKHVTQRCVEFLNYLFSTDDSLTVSLTTHSKTITKLLGAIGIDNVDLEPGQMYPVVVKATGGEVSFSVESQQSSSESLSESISASSSQSSSSSESVSTSVTSVESSSSVCLAFKSSSTTTSSVEPSSTTSIESNIVSPAASSTASLTSNEQTTDSYSTSDSTTSSSVCKAFKSSSSTMTSDFTSSSLSTASQSSNEVNGTSVFTSSPSSSLSSTFEESPTTADSASLIRPSTVSEESPYFTGYLVDGEPHFELHLPGNLGPWSSLEFTGSNGNTSYTISQFIVTVDDARLEVEGSITENTFAVKLDGSIEQNQELVASITGHATGRAPYSQHLQVSITSEVRNRFFKREVTVLEFDFSIEENALSSSTSTLSSESAPQSSLSVVSSSVSDASPFTTTENFLVTETKLNNVTLTSTVPCTTVTSVDASGETKTLIISGTATSNVIITTTTEEGLVKTLTTTVPCTTSGSSEKSKDSDETSGFEVYETTSTTSVPGSQASAGASDVTKPGKTTKVTVAESLYDSKTTSVQTTKATGDQAVGTTADNYPSSAVSTSAIVGSSISTVPSAFEGAAVSQTANGSVLISFVLAIASLL</sequence>
<dbReference type="InterPro" id="IPR013078">
    <property type="entry name" value="His_Pase_superF_clade-1"/>
</dbReference>
<dbReference type="PANTHER" id="PTHR48100">
    <property type="entry name" value="BROAD-SPECIFICITY PHOSPHATASE YOR283W-RELATED"/>
    <property type="match status" value="1"/>
</dbReference>
<dbReference type="Pfam" id="PF00300">
    <property type="entry name" value="His_Phos_1"/>
    <property type="match status" value="1"/>
</dbReference>
<evidence type="ECO:0008006" key="5">
    <source>
        <dbReference type="Google" id="ProtNLM"/>
    </source>
</evidence>
<dbReference type="RefSeq" id="XP_020069403.1">
    <property type="nucleotide sequence ID" value="XM_020215461.1"/>
</dbReference>
<proteinExistence type="predicted"/>
<evidence type="ECO:0000313" key="4">
    <source>
        <dbReference type="Proteomes" id="UP000094389"/>
    </source>
</evidence>
<name>A0A1E4RYM0_CYBJN</name>
<gene>
    <name evidence="3" type="ORF">CYBJADRAFT_168658</name>
</gene>
<reference evidence="3 4" key="1">
    <citation type="journal article" date="2016" name="Proc. Natl. Acad. Sci. U.S.A.">
        <title>Comparative genomics of biotechnologically important yeasts.</title>
        <authorList>
            <person name="Riley R."/>
            <person name="Haridas S."/>
            <person name="Wolfe K.H."/>
            <person name="Lopes M.R."/>
            <person name="Hittinger C.T."/>
            <person name="Goeker M."/>
            <person name="Salamov A.A."/>
            <person name="Wisecaver J.H."/>
            <person name="Long T.M."/>
            <person name="Calvey C.H."/>
            <person name="Aerts A.L."/>
            <person name="Barry K.W."/>
            <person name="Choi C."/>
            <person name="Clum A."/>
            <person name="Coughlan A.Y."/>
            <person name="Deshpande S."/>
            <person name="Douglass A.P."/>
            <person name="Hanson S.J."/>
            <person name="Klenk H.-P."/>
            <person name="LaButti K.M."/>
            <person name="Lapidus A."/>
            <person name="Lindquist E.A."/>
            <person name="Lipzen A.M."/>
            <person name="Meier-Kolthoff J.P."/>
            <person name="Ohm R.A."/>
            <person name="Otillar R.P."/>
            <person name="Pangilinan J.L."/>
            <person name="Peng Y."/>
            <person name="Rokas A."/>
            <person name="Rosa C.A."/>
            <person name="Scheuner C."/>
            <person name="Sibirny A.A."/>
            <person name="Slot J.C."/>
            <person name="Stielow J.B."/>
            <person name="Sun H."/>
            <person name="Kurtzman C.P."/>
            <person name="Blackwell M."/>
            <person name="Grigoriev I.V."/>
            <person name="Jeffries T.W."/>
        </authorList>
    </citation>
    <scope>NUCLEOTIDE SEQUENCE [LARGE SCALE GENOMIC DNA]</scope>
    <source>
        <strain evidence="4">ATCC 18201 / CBS 1600 / BCRC 20928 / JCM 3617 / NBRC 0987 / NRRL Y-1542</strain>
    </source>
</reference>
<dbReference type="Gene3D" id="3.40.50.1240">
    <property type="entry name" value="Phosphoglycerate mutase-like"/>
    <property type="match status" value="1"/>
</dbReference>
<dbReference type="GO" id="GO:0005737">
    <property type="term" value="C:cytoplasm"/>
    <property type="evidence" value="ECO:0007669"/>
    <property type="project" value="TreeGrafter"/>
</dbReference>
<evidence type="ECO:0000256" key="2">
    <source>
        <dbReference type="SAM" id="SignalP"/>
    </source>
</evidence>
<organism evidence="3 4">
    <name type="scientific">Cyberlindnera jadinii (strain ATCC 18201 / CBS 1600 / BCRC 20928 / JCM 3617 / NBRC 0987 / NRRL Y-1542)</name>
    <name type="common">Torula yeast</name>
    <name type="synonym">Candida utilis</name>
    <dbReference type="NCBI Taxonomy" id="983966"/>
    <lineage>
        <taxon>Eukaryota</taxon>
        <taxon>Fungi</taxon>
        <taxon>Dikarya</taxon>
        <taxon>Ascomycota</taxon>
        <taxon>Saccharomycotina</taxon>
        <taxon>Saccharomycetes</taxon>
        <taxon>Phaffomycetales</taxon>
        <taxon>Phaffomycetaceae</taxon>
        <taxon>Cyberlindnera</taxon>
    </lineage>
</organism>
<dbReference type="OrthoDB" id="496981at2759"/>
<keyword evidence="4" id="KW-1185">Reference proteome</keyword>
<feature type="compositionally biased region" description="Polar residues" evidence="1">
    <location>
        <begin position="699"/>
        <end position="713"/>
    </location>
</feature>
<feature type="region of interest" description="Disordered" evidence="1">
    <location>
        <begin position="675"/>
        <end position="721"/>
    </location>
</feature>
<evidence type="ECO:0000313" key="3">
    <source>
        <dbReference type="EMBL" id="ODV72364.1"/>
    </source>
</evidence>
<dbReference type="CDD" id="cd07067">
    <property type="entry name" value="HP_PGM_like"/>
    <property type="match status" value="1"/>
</dbReference>
<dbReference type="GeneID" id="30989857"/>
<feature type="region of interest" description="Disordered" evidence="1">
    <location>
        <begin position="332"/>
        <end position="445"/>
    </location>
</feature>
<dbReference type="SUPFAM" id="SSF53254">
    <property type="entry name" value="Phosphoglycerate mutase-like"/>
    <property type="match status" value="1"/>
</dbReference>
<evidence type="ECO:0000256" key="1">
    <source>
        <dbReference type="SAM" id="MobiDB-lite"/>
    </source>
</evidence>
<dbReference type="GO" id="GO:0016791">
    <property type="term" value="F:phosphatase activity"/>
    <property type="evidence" value="ECO:0007669"/>
    <property type="project" value="TreeGrafter"/>
</dbReference>
<feature type="signal peptide" evidence="2">
    <location>
        <begin position="1"/>
        <end position="17"/>
    </location>
</feature>
<dbReference type="InterPro" id="IPR050275">
    <property type="entry name" value="PGM_Phosphatase"/>
</dbReference>
<dbReference type="EMBL" id="KV453935">
    <property type="protein sequence ID" value="ODV72364.1"/>
    <property type="molecule type" value="Genomic_DNA"/>
</dbReference>